<name>A0A9Q3HEW0_9BASI</name>
<evidence type="ECO:0000313" key="3">
    <source>
        <dbReference type="Proteomes" id="UP000765509"/>
    </source>
</evidence>
<reference evidence="2" key="1">
    <citation type="submission" date="2021-03" db="EMBL/GenBank/DDBJ databases">
        <title>Draft genome sequence of rust myrtle Austropuccinia psidii MF-1, a brazilian biotype.</title>
        <authorList>
            <person name="Quecine M.C."/>
            <person name="Pachon D.M.R."/>
            <person name="Bonatelli M.L."/>
            <person name="Correr F.H."/>
            <person name="Franceschini L.M."/>
            <person name="Leite T.F."/>
            <person name="Margarido G.R.A."/>
            <person name="Almeida C.A."/>
            <person name="Ferrarezi J.A."/>
            <person name="Labate C.A."/>
        </authorList>
    </citation>
    <scope>NUCLEOTIDE SEQUENCE</scope>
    <source>
        <strain evidence="2">MF-1</strain>
    </source>
</reference>
<feature type="compositionally biased region" description="Basic and acidic residues" evidence="1">
    <location>
        <begin position="1"/>
        <end position="10"/>
    </location>
</feature>
<comment type="caution">
    <text evidence="2">The sequence shown here is derived from an EMBL/GenBank/DDBJ whole genome shotgun (WGS) entry which is preliminary data.</text>
</comment>
<proteinExistence type="predicted"/>
<evidence type="ECO:0000313" key="2">
    <source>
        <dbReference type="EMBL" id="MBW0500079.1"/>
    </source>
</evidence>
<organism evidence="2 3">
    <name type="scientific">Austropuccinia psidii MF-1</name>
    <dbReference type="NCBI Taxonomy" id="1389203"/>
    <lineage>
        <taxon>Eukaryota</taxon>
        <taxon>Fungi</taxon>
        <taxon>Dikarya</taxon>
        <taxon>Basidiomycota</taxon>
        <taxon>Pucciniomycotina</taxon>
        <taxon>Pucciniomycetes</taxon>
        <taxon>Pucciniales</taxon>
        <taxon>Sphaerophragmiaceae</taxon>
        <taxon>Austropuccinia</taxon>
    </lineage>
</organism>
<protein>
    <submittedName>
        <fullName evidence="2">Uncharacterized protein</fullName>
    </submittedName>
</protein>
<feature type="region of interest" description="Disordered" evidence="1">
    <location>
        <begin position="1"/>
        <end position="27"/>
    </location>
</feature>
<dbReference type="AlphaFoldDB" id="A0A9Q3HEW0"/>
<evidence type="ECO:0000256" key="1">
    <source>
        <dbReference type="SAM" id="MobiDB-lite"/>
    </source>
</evidence>
<dbReference type="Proteomes" id="UP000765509">
    <property type="component" value="Unassembled WGS sequence"/>
</dbReference>
<gene>
    <name evidence="2" type="ORF">O181_039794</name>
</gene>
<dbReference type="EMBL" id="AVOT02015629">
    <property type="protein sequence ID" value="MBW0500079.1"/>
    <property type="molecule type" value="Genomic_DNA"/>
</dbReference>
<accession>A0A9Q3HEW0</accession>
<keyword evidence="3" id="KW-1185">Reference proteome</keyword>
<feature type="compositionally biased region" description="Acidic residues" evidence="1">
    <location>
        <begin position="11"/>
        <end position="27"/>
    </location>
</feature>
<sequence>MVEIEDHNDKEDESDSEKDNEESETSEIDYIDIIHAQINNIDLIYEVLDLNSNLLQVETPYTSLTKKQDPKVHRAKPSKGMVYTAVKESISILMV</sequence>